<sequence>MIVKVGAARREWADTATIYDEAINESHTETTPDGDLQISFVASGIHGRDRNSSQYRYTMILSSDELAILVSQYEDP</sequence>
<dbReference type="OrthoDB" id="8100687at2"/>
<organism evidence="1 2">
    <name type="scientific">Brucella cytisi</name>
    <dbReference type="NCBI Taxonomy" id="407152"/>
    <lineage>
        <taxon>Bacteria</taxon>
        <taxon>Pseudomonadati</taxon>
        <taxon>Pseudomonadota</taxon>
        <taxon>Alphaproteobacteria</taxon>
        <taxon>Hyphomicrobiales</taxon>
        <taxon>Brucellaceae</taxon>
        <taxon>Brucella/Ochrobactrum group</taxon>
        <taxon>Brucella</taxon>
    </lineage>
</organism>
<gene>
    <name evidence="1" type="ORF">BLA27_24735</name>
</gene>
<protein>
    <submittedName>
        <fullName evidence="1">Uncharacterized protein</fullName>
    </submittedName>
</protein>
<dbReference type="RefSeq" id="WP_071634001.1">
    <property type="nucleotide sequence ID" value="NZ_MOEC01000040.1"/>
</dbReference>
<accession>A0A1J6HRJ6</accession>
<dbReference type="Proteomes" id="UP000182985">
    <property type="component" value="Unassembled WGS sequence"/>
</dbReference>
<evidence type="ECO:0000313" key="2">
    <source>
        <dbReference type="Proteomes" id="UP000182985"/>
    </source>
</evidence>
<dbReference type="EMBL" id="MOEC01000040">
    <property type="protein sequence ID" value="OIS90815.1"/>
    <property type="molecule type" value="Genomic_DNA"/>
</dbReference>
<comment type="caution">
    <text evidence="1">The sequence shown here is derived from an EMBL/GenBank/DDBJ whole genome shotgun (WGS) entry which is preliminary data.</text>
</comment>
<dbReference type="AlphaFoldDB" id="A0A1J6HRJ6"/>
<reference evidence="1 2" key="1">
    <citation type="submission" date="2016-10" db="EMBL/GenBank/DDBJ databases">
        <title>The Draft Genome Sequence of the Potato Rhizosphere Bacteria Ochrobactrum sp. IPA7.2.</title>
        <authorList>
            <person name="Gogoleva N.E."/>
            <person name="Khlopko Y.A."/>
            <person name="Burygin G.L."/>
            <person name="Plotnikov A.O."/>
        </authorList>
    </citation>
    <scope>NUCLEOTIDE SEQUENCE [LARGE SCALE GENOMIC DNA]</scope>
    <source>
        <strain evidence="1 2">IPA7.2</strain>
    </source>
</reference>
<evidence type="ECO:0000313" key="1">
    <source>
        <dbReference type="EMBL" id="OIS90815.1"/>
    </source>
</evidence>
<keyword evidence="2" id="KW-1185">Reference proteome</keyword>
<proteinExistence type="predicted"/>
<name>A0A1J6HRJ6_9HYPH</name>